<keyword evidence="1" id="KW-0808">Transferase</keyword>
<gene>
    <name evidence="1" type="ORF">FJR39_09215</name>
</gene>
<comment type="caution">
    <text evidence="1">The sequence shown here is derived from an EMBL/GenBank/DDBJ whole genome shotgun (WGS) entry which is preliminary data.</text>
</comment>
<evidence type="ECO:0000313" key="2">
    <source>
        <dbReference type="Proteomes" id="UP001517388"/>
    </source>
</evidence>
<sequence>MQTQFWKKLQEEIYFVSVGKLSEVIITIFSLVLISHFLLTWVWSFSMFPGIFVMVVNGISIVSLYQYNQTIKSGIKARQTMIETTFETIHNGPLQSLAKVLRLVKGQDLPMNKLLPTIEKELEELNQELRGMYEFWQQETLNQDTSLYLGSNVVIDLRNPLHEILYQVYTYTLERDFPCFKTLKLKIHSFEPIDESSLSIENKRGLCRFLEEALCNVGKHATGITCLQVTYSWVEDQGIYTLSIIDDGLGIYPLKEGWGTKQFKNLAQQIKGKFRRVPLYPQGTLCELSWHLQNSSWWQ</sequence>
<protein>
    <submittedName>
        <fullName evidence="1">Sensor histidine kinase</fullName>
    </submittedName>
</protein>
<evidence type="ECO:0000313" key="1">
    <source>
        <dbReference type="EMBL" id="MTJ43379.1"/>
    </source>
</evidence>
<keyword evidence="2" id="KW-1185">Reference proteome</keyword>
<accession>A0ACC7S4T2</accession>
<reference evidence="2" key="1">
    <citation type="journal article" date="2020" name="Toxins">
        <title>Phylogenomic Analysis of Secondary Metabolism in the Toxic Cyanobacterial Genera Anabaena, Dolichospermum and Aphanizomenon.</title>
        <authorList>
            <person name="Oesterholm J."/>
            <person name="Popin R.V."/>
            <person name="Fewer D.P."/>
            <person name="Sivonen K."/>
        </authorList>
    </citation>
    <scope>NUCLEOTIDE SEQUENCE [LARGE SCALE GENOMIC DNA]</scope>
    <source>
        <strain evidence="2">UHCC 0037</strain>
    </source>
</reference>
<organism evidence="1 2">
    <name type="scientific">Dolichospermum flos-aquae UHCC 0037</name>
    <dbReference type="NCBI Taxonomy" id="2590026"/>
    <lineage>
        <taxon>Bacteria</taxon>
        <taxon>Bacillati</taxon>
        <taxon>Cyanobacteriota</taxon>
        <taxon>Cyanophyceae</taxon>
        <taxon>Nostocales</taxon>
        <taxon>Aphanizomenonaceae</taxon>
        <taxon>Dolichospermum</taxon>
    </lineage>
</organism>
<name>A0ACC7S4T2_DOLFA</name>
<dbReference type="EMBL" id="VILF01000002">
    <property type="protein sequence ID" value="MTJ43379.1"/>
    <property type="molecule type" value="Genomic_DNA"/>
</dbReference>
<proteinExistence type="predicted"/>
<dbReference type="Proteomes" id="UP001517388">
    <property type="component" value="Unassembled WGS sequence"/>
</dbReference>
<keyword evidence="1" id="KW-0418">Kinase</keyword>